<evidence type="ECO:0000259" key="2">
    <source>
        <dbReference type="Pfam" id="PF24055"/>
    </source>
</evidence>
<keyword evidence="5" id="KW-1185">Reference proteome</keyword>
<dbReference type="Proteomes" id="UP000410492">
    <property type="component" value="Unassembled WGS sequence"/>
</dbReference>
<dbReference type="InterPro" id="IPR012337">
    <property type="entry name" value="RNaseH-like_sf"/>
</dbReference>
<accession>A0A653C358</accession>
<dbReference type="OrthoDB" id="2414538at2759"/>
<dbReference type="InterPro" id="IPR056447">
    <property type="entry name" value="REV3_N"/>
</dbReference>
<gene>
    <name evidence="4" type="ORF">CALMAC_LOCUS5597</name>
</gene>
<dbReference type="GO" id="GO:0005634">
    <property type="term" value="C:nucleus"/>
    <property type="evidence" value="ECO:0007669"/>
    <property type="project" value="TreeGrafter"/>
</dbReference>
<dbReference type="PANTHER" id="PTHR45812:SF1">
    <property type="entry name" value="DNA POLYMERASE ZETA CATALYTIC SUBUNIT"/>
    <property type="match status" value="1"/>
</dbReference>
<feature type="domain" description="DNA polymerase zeta catalytic subunit N-terminal" evidence="3">
    <location>
        <begin position="5"/>
        <end position="58"/>
    </location>
</feature>
<comment type="catalytic activity">
    <reaction evidence="1">
        <text>DNA(n) + a 2'-deoxyribonucleoside 5'-triphosphate = DNA(n+1) + diphosphate</text>
        <dbReference type="Rhea" id="RHEA:22508"/>
        <dbReference type="Rhea" id="RHEA-COMP:17339"/>
        <dbReference type="Rhea" id="RHEA-COMP:17340"/>
        <dbReference type="ChEBI" id="CHEBI:33019"/>
        <dbReference type="ChEBI" id="CHEBI:61560"/>
        <dbReference type="ChEBI" id="CHEBI:173112"/>
        <dbReference type="EC" id="2.7.7.7"/>
    </reaction>
</comment>
<dbReference type="AlphaFoldDB" id="A0A653C358"/>
<evidence type="ECO:0008006" key="6">
    <source>
        <dbReference type="Google" id="ProtNLM"/>
    </source>
</evidence>
<name>A0A653C358_CALMS</name>
<proteinExistence type="predicted"/>
<evidence type="ECO:0000313" key="4">
    <source>
        <dbReference type="EMBL" id="VEN41943.1"/>
    </source>
</evidence>
<dbReference type="InterPro" id="IPR030559">
    <property type="entry name" value="PolZ_Rev3"/>
</dbReference>
<dbReference type="InterPro" id="IPR056435">
    <property type="entry name" value="DPOD/Z_N"/>
</dbReference>
<sequence length="112" mass="12500">MDSLISVRIITVDYWMCAPIPGFDATYSEFKAAPVNQVPVIRIFGSKSTGEKICLHIHGVFPYFYIPYDGIEEPNSLMYRIASSIDKAINVSFNQSSSTVQHVYKVSLVSGM</sequence>
<dbReference type="SUPFAM" id="SSF53098">
    <property type="entry name" value="Ribonuclease H-like"/>
    <property type="match status" value="1"/>
</dbReference>
<feature type="domain" description="DNA polymerase delta/zeta catalytic subunit N-terminal" evidence="2">
    <location>
        <begin position="59"/>
        <end position="111"/>
    </location>
</feature>
<dbReference type="GO" id="GO:0042276">
    <property type="term" value="P:error-prone translesion synthesis"/>
    <property type="evidence" value="ECO:0007669"/>
    <property type="project" value="TreeGrafter"/>
</dbReference>
<dbReference type="Pfam" id="PF24065">
    <property type="entry name" value="REV3_N"/>
    <property type="match status" value="1"/>
</dbReference>
<reference evidence="4 5" key="1">
    <citation type="submission" date="2019-01" db="EMBL/GenBank/DDBJ databases">
        <authorList>
            <person name="Sayadi A."/>
        </authorList>
    </citation>
    <scope>NUCLEOTIDE SEQUENCE [LARGE SCALE GENOMIC DNA]</scope>
</reference>
<evidence type="ECO:0000259" key="3">
    <source>
        <dbReference type="Pfam" id="PF24065"/>
    </source>
</evidence>
<dbReference type="GO" id="GO:0000724">
    <property type="term" value="P:double-strand break repair via homologous recombination"/>
    <property type="evidence" value="ECO:0007669"/>
    <property type="project" value="TreeGrafter"/>
</dbReference>
<evidence type="ECO:0000313" key="5">
    <source>
        <dbReference type="Proteomes" id="UP000410492"/>
    </source>
</evidence>
<dbReference type="Gene3D" id="3.30.342.10">
    <property type="entry name" value="DNA Polymerase, chain B, domain 1"/>
    <property type="match status" value="1"/>
</dbReference>
<dbReference type="Pfam" id="PF24055">
    <property type="entry name" value="POL3_N"/>
    <property type="match status" value="1"/>
</dbReference>
<protein>
    <recommendedName>
        <fullName evidence="6">DNA-directed DNA polymerase family B exonuclease domain-containing protein</fullName>
    </recommendedName>
</protein>
<evidence type="ECO:0000256" key="1">
    <source>
        <dbReference type="ARBA" id="ARBA00049244"/>
    </source>
</evidence>
<organism evidence="4 5">
    <name type="scientific">Callosobruchus maculatus</name>
    <name type="common">Southern cowpea weevil</name>
    <name type="synonym">Pulse bruchid</name>
    <dbReference type="NCBI Taxonomy" id="64391"/>
    <lineage>
        <taxon>Eukaryota</taxon>
        <taxon>Metazoa</taxon>
        <taxon>Ecdysozoa</taxon>
        <taxon>Arthropoda</taxon>
        <taxon>Hexapoda</taxon>
        <taxon>Insecta</taxon>
        <taxon>Pterygota</taxon>
        <taxon>Neoptera</taxon>
        <taxon>Endopterygota</taxon>
        <taxon>Coleoptera</taxon>
        <taxon>Polyphaga</taxon>
        <taxon>Cucujiformia</taxon>
        <taxon>Chrysomeloidea</taxon>
        <taxon>Chrysomelidae</taxon>
        <taxon>Bruchinae</taxon>
        <taxon>Bruchini</taxon>
        <taxon>Callosobruchus</taxon>
    </lineage>
</organism>
<dbReference type="GO" id="GO:0016035">
    <property type="term" value="C:zeta DNA polymerase complex"/>
    <property type="evidence" value="ECO:0007669"/>
    <property type="project" value="InterPro"/>
</dbReference>
<dbReference type="PANTHER" id="PTHR45812">
    <property type="entry name" value="DNA POLYMERASE ZETA CATALYTIC SUBUNIT"/>
    <property type="match status" value="1"/>
</dbReference>
<dbReference type="EMBL" id="CAACVG010006812">
    <property type="protein sequence ID" value="VEN41943.1"/>
    <property type="molecule type" value="Genomic_DNA"/>
</dbReference>
<dbReference type="GO" id="GO:0003887">
    <property type="term" value="F:DNA-directed DNA polymerase activity"/>
    <property type="evidence" value="ECO:0007669"/>
    <property type="project" value="UniProtKB-EC"/>
</dbReference>